<dbReference type="EMBL" id="JACASD010000084">
    <property type="protein sequence ID" value="NWE91800.1"/>
    <property type="molecule type" value="Genomic_DNA"/>
</dbReference>
<dbReference type="Proteomes" id="UP000585226">
    <property type="component" value="Unassembled WGS sequence"/>
</dbReference>
<gene>
    <name evidence="1" type="ORF">HX893_27105</name>
</gene>
<comment type="caution">
    <text evidence="1">The sequence shown here is derived from an EMBL/GenBank/DDBJ whole genome shotgun (WGS) entry which is preliminary data.</text>
</comment>
<organism evidence="1 2">
    <name type="scientific">Pseudomonas reactans</name>
    <dbReference type="NCBI Taxonomy" id="117680"/>
    <lineage>
        <taxon>Bacteria</taxon>
        <taxon>Pseudomonadati</taxon>
        <taxon>Pseudomonadota</taxon>
        <taxon>Gammaproteobacteria</taxon>
        <taxon>Pseudomonadales</taxon>
        <taxon>Pseudomonadaceae</taxon>
        <taxon>Pseudomonas</taxon>
    </lineage>
</organism>
<accession>A0A7Y8G736</accession>
<proteinExistence type="predicted"/>
<name>A0A7Y8G736_9PSED</name>
<reference evidence="1 2" key="1">
    <citation type="submission" date="2020-04" db="EMBL/GenBank/DDBJ databases">
        <title>Molecular characterization of pseudomonads from Agaricus bisporus reveal novel blotch 2 pathogens in Western Europe.</title>
        <authorList>
            <person name="Taparia T."/>
            <person name="Krijger M."/>
            <person name="Haynes E."/>
            <person name="Elpinstone J.G."/>
            <person name="Noble R."/>
            <person name="Van Der Wolf J."/>
        </authorList>
    </citation>
    <scope>NUCLEOTIDE SEQUENCE [LARGE SCALE GENOMIC DNA]</scope>
    <source>
        <strain evidence="1 2">P8021</strain>
    </source>
</reference>
<evidence type="ECO:0000313" key="2">
    <source>
        <dbReference type="Proteomes" id="UP000585226"/>
    </source>
</evidence>
<dbReference type="AlphaFoldDB" id="A0A7Y8G736"/>
<protein>
    <submittedName>
        <fullName evidence="1">Uncharacterized protein</fullName>
    </submittedName>
</protein>
<sequence length="204" mass="23725">MNYTVYPPQEVDSVLSARAAITHLGEHFQAFLNANNISNWAPLDDYTLREDRVADVLVYLGTSKGMTVAQIKYRARKLMRVVSSSGETMKLSFAYNIVANCLGYAEYRFAYMCRSVDHYVENLWPLGMVNNGCLFEDMERTSWPSSEVSLRMRENLQFNRVRDGVFKEIKRKKKKERSQKEIEFLMIRNNALTRRATVPIETRD</sequence>
<evidence type="ECO:0000313" key="1">
    <source>
        <dbReference type="EMBL" id="NWE91800.1"/>
    </source>
</evidence>
<dbReference type="RefSeq" id="WP_177113823.1">
    <property type="nucleotide sequence ID" value="NZ_JACASD010000084.1"/>
</dbReference>